<dbReference type="AlphaFoldDB" id="A0A9Q1CCV2"/>
<reference evidence="1" key="1">
    <citation type="submission" date="2021-10" db="EMBL/GenBank/DDBJ databases">
        <title>Tropical sea cucumber genome reveals ecological adaptation and Cuvierian tubules defense mechanism.</title>
        <authorList>
            <person name="Chen T."/>
        </authorList>
    </citation>
    <scope>NUCLEOTIDE SEQUENCE</scope>
    <source>
        <strain evidence="1">Nanhai2018</strain>
        <tissue evidence="1">Muscle</tissue>
    </source>
</reference>
<keyword evidence="2" id="KW-1185">Reference proteome</keyword>
<comment type="caution">
    <text evidence="1">The sequence shown here is derived from an EMBL/GenBank/DDBJ whole genome shotgun (WGS) entry which is preliminary data.</text>
</comment>
<dbReference type="Proteomes" id="UP001152320">
    <property type="component" value="Chromosome 5"/>
</dbReference>
<proteinExistence type="predicted"/>
<sequence>MPCRSILHIYKWLLCPQTNMGSYPQGHEECLTLHVLYKSCIIWQRCCHPSSLMDKEILPR</sequence>
<evidence type="ECO:0000313" key="1">
    <source>
        <dbReference type="EMBL" id="KAJ8042335.1"/>
    </source>
</evidence>
<name>A0A9Q1CCV2_HOLLE</name>
<dbReference type="EMBL" id="JAIZAY010000005">
    <property type="protein sequence ID" value="KAJ8042335.1"/>
    <property type="molecule type" value="Genomic_DNA"/>
</dbReference>
<accession>A0A9Q1CCV2</accession>
<evidence type="ECO:0000313" key="2">
    <source>
        <dbReference type="Proteomes" id="UP001152320"/>
    </source>
</evidence>
<protein>
    <submittedName>
        <fullName evidence="1">Uncharacterized protein</fullName>
    </submittedName>
</protein>
<organism evidence="1 2">
    <name type="scientific">Holothuria leucospilota</name>
    <name type="common">Black long sea cucumber</name>
    <name type="synonym">Mertensiothuria leucospilota</name>
    <dbReference type="NCBI Taxonomy" id="206669"/>
    <lineage>
        <taxon>Eukaryota</taxon>
        <taxon>Metazoa</taxon>
        <taxon>Echinodermata</taxon>
        <taxon>Eleutherozoa</taxon>
        <taxon>Echinozoa</taxon>
        <taxon>Holothuroidea</taxon>
        <taxon>Aspidochirotacea</taxon>
        <taxon>Aspidochirotida</taxon>
        <taxon>Holothuriidae</taxon>
        <taxon>Holothuria</taxon>
    </lineage>
</organism>
<gene>
    <name evidence="1" type="ORF">HOLleu_13360</name>
</gene>